<feature type="domain" description="Prolyl 4-hydroxylase alpha subunit Fe(2+) 2OG dioxygenase" evidence="1">
    <location>
        <begin position="135"/>
        <end position="221"/>
    </location>
</feature>
<dbReference type="HOGENOM" id="CLU_007520_1_2_1"/>
<evidence type="ECO:0000259" key="1">
    <source>
        <dbReference type="Pfam" id="PF13640"/>
    </source>
</evidence>
<organism evidence="2 3">
    <name type="scientific">Amanita muscaria (strain Koide BX008)</name>
    <dbReference type="NCBI Taxonomy" id="946122"/>
    <lineage>
        <taxon>Eukaryota</taxon>
        <taxon>Fungi</taxon>
        <taxon>Dikarya</taxon>
        <taxon>Basidiomycota</taxon>
        <taxon>Agaricomycotina</taxon>
        <taxon>Agaricomycetes</taxon>
        <taxon>Agaricomycetidae</taxon>
        <taxon>Agaricales</taxon>
        <taxon>Pluteineae</taxon>
        <taxon>Amanitaceae</taxon>
        <taxon>Amanita</taxon>
    </lineage>
</organism>
<keyword evidence="3" id="KW-1185">Reference proteome</keyword>
<dbReference type="Pfam" id="PF13640">
    <property type="entry name" value="2OG-FeII_Oxy_3"/>
    <property type="match status" value="1"/>
</dbReference>
<dbReference type="InterPro" id="IPR044862">
    <property type="entry name" value="Pro_4_hyd_alph_FE2OG_OXY"/>
</dbReference>
<dbReference type="Gene3D" id="2.60.120.620">
    <property type="entry name" value="q2cbj1_9rhob like domain"/>
    <property type="match status" value="1"/>
</dbReference>
<evidence type="ECO:0000313" key="2">
    <source>
        <dbReference type="EMBL" id="KIL57621.1"/>
    </source>
</evidence>
<dbReference type="OrthoDB" id="124582at2759"/>
<name>A0A0C2WLP1_AMAMK</name>
<sequence length="885" mass="101558">MDNSSNKEESRYELVHDLATVLDKSFGYKGSFAYSENRPDAPNPFLTITDIGPISLPLSELDAKRIITCATQAPFGLGMSTVIDKEVRDTWQIDPSLVNFQNPAWDSFLKSNIANISSGLGLPDGYDIRCKLHKLLLYETGSHFRPHQDTQKEDGMFATMVVVLPSQYTGGEIIVSHGSISKVIDVSASCMTGINVLSWYTDVKHEVKPIRSGYRLALSYNLMRYSLSGSEVMATADNASELSRLHEILERWRTGGYEQLPEQRMVALVLGHQYSESDLDMGQAALKGQDTHRVNQIRLVAETLGFEVWLAKYERHIVRELPDDYVEGEPVVPGEVTQDSRALGYLTDLRGNRIVNSFEGFNPKCLIMGEPHHMGDPDVEDVDPGWQGNEPGTLEHFYHRVALVIFHKEDMDRVMIIVRGVQYVFDKLQLSLNPDKPTPEDRKIFDLLLEYNTTDKSIWKSMAGFTLRWHDLDLWNRTIKRVVERCFHPLGPLKEEIFLAWHIFGFQQVQSSYKIIFDEADSAASQKIDFIHNVKARAACLDEKEVVEAWCENQIVSFVKFCKSDCRGDALVSIAEQDGMKFLKCFNGKYCPGKYFRQIVKTFMSKKENIYALPANQPGNSNGEDISQIFEDFLNICILGNMYSVDEGNGFDEMLSPSWLRNQKFHHILEVVELCITTNRVDQCATLFRVIWDAESKYPLNKLMHFDIPLILRLRTRLQELGASLLPPFASFARDVIWRYLARMLGSKTHNPRSSAHRDKPPCAEGCSTCTILREFMEQLYVPIRDFCVSRKRREHFVCALRWMDKGISFTEVTNGRYRVTKRWNLLFKYRWEYRLEQARDMLKSIGDDDFIEQLMGDQFEEFKKALEGKCSYNCTGPLPRQSGR</sequence>
<reference evidence="2 3" key="1">
    <citation type="submission" date="2014-04" db="EMBL/GenBank/DDBJ databases">
        <title>Evolutionary Origins and Diversification of the Mycorrhizal Mutualists.</title>
        <authorList>
            <consortium name="DOE Joint Genome Institute"/>
            <consortium name="Mycorrhizal Genomics Consortium"/>
            <person name="Kohler A."/>
            <person name="Kuo A."/>
            <person name="Nagy L.G."/>
            <person name="Floudas D."/>
            <person name="Copeland A."/>
            <person name="Barry K.W."/>
            <person name="Cichocki N."/>
            <person name="Veneault-Fourrey C."/>
            <person name="LaButti K."/>
            <person name="Lindquist E.A."/>
            <person name="Lipzen A."/>
            <person name="Lundell T."/>
            <person name="Morin E."/>
            <person name="Murat C."/>
            <person name="Riley R."/>
            <person name="Ohm R."/>
            <person name="Sun H."/>
            <person name="Tunlid A."/>
            <person name="Henrissat B."/>
            <person name="Grigoriev I.V."/>
            <person name="Hibbett D.S."/>
            <person name="Martin F."/>
        </authorList>
    </citation>
    <scope>NUCLEOTIDE SEQUENCE [LARGE SCALE GENOMIC DNA]</scope>
    <source>
        <strain evidence="2 3">Koide BX008</strain>
    </source>
</reference>
<accession>A0A0C2WLP1</accession>
<dbReference type="AlphaFoldDB" id="A0A0C2WLP1"/>
<protein>
    <recommendedName>
        <fullName evidence="1">Prolyl 4-hydroxylase alpha subunit Fe(2+) 2OG dioxygenase domain-containing protein</fullName>
    </recommendedName>
</protein>
<evidence type="ECO:0000313" key="3">
    <source>
        <dbReference type="Proteomes" id="UP000054549"/>
    </source>
</evidence>
<dbReference type="EMBL" id="KN818363">
    <property type="protein sequence ID" value="KIL57621.1"/>
    <property type="molecule type" value="Genomic_DNA"/>
</dbReference>
<dbReference type="PANTHER" id="PTHR33099:SF7">
    <property type="entry name" value="MYND-TYPE DOMAIN-CONTAINING PROTEIN"/>
    <property type="match status" value="1"/>
</dbReference>
<proteinExistence type="predicted"/>
<dbReference type="Proteomes" id="UP000054549">
    <property type="component" value="Unassembled WGS sequence"/>
</dbReference>
<dbReference type="PANTHER" id="PTHR33099">
    <property type="entry name" value="FE2OG DIOXYGENASE DOMAIN-CONTAINING PROTEIN"/>
    <property type="match status" value="1"/>
</dbReference>
<gene>
    <name evidence="2" type="ORF">M378DRAFT_27894</name>
</gene>
<dbReference type="InParanoid" id="A0A0C2WLP1"/>